<feature type="transmembrane region" description="Helical" evidence="5">
    <location>
        <begin position="45"/>
        <end position="69"/>
    </location>
</feature>
<dbReference type="OrthoDB" id="426174at2"/>
<reference evidence="7" key="1">
    <citation type="submission" date="2016-09" db="EMBL/GenBank/DDBJ databases">
        <title>Draft genome of thermotolerant cyanobacterium Desertifilum sp. strain IPPAS B-1220.</title>
        <authorList>
            <person name="Sinetova M.A."/>
            <person name="Bolakhan K."/>
            <person name="Zayadan B.K."/>
            <person name="Mironov K.S."/>
            <person name="Ustinova V."/>
            <person name="Kupriyanova E.V."/>
            <person name="Sidorov R.A."/>
            <person name="Skrypnik A.N."/>
            <person name="Gogoleva N.E."/>
            <person name="Gogolev Y.V."/>
            <person name="Los D.A."/>
        </authorList>
    </citation>
    <scope>NUCLEOTIDE SEQUENCE [LARGE SCALE GENOMIC DNA]</scope>
    <source>
        <strain evidence="7">IPPAS B-1220</strain>
    </source>
</reference>
<evidence type="ECO:0000313" key="7">
    <source>
        <dbReference type="EMBL" id="OEJ74887.1"/>
    </source>
</evidence>
<evidence type="ECO:0000256" key="1">
    <source>
        <dbReference type="ARBA" id="ARBA00022475"/>
    </source>
</evidence>
<evidence type="ECO:0000259" key="6">
    <source>
        <dbReference type="Pfam" id="PF06305"/>
    </source>
</evidence>
<dbReference type="EMBL" id="MJGC01000059">
    <property type="protein sequence ID" value="OEJ74887.1"/>
    <property type="molecule type" value="Genomic_DNA"/>
</dbReference>
<dbReference type="GO" id="GO:0005886">
    <property type="term" value="C:plasma membrane"/>
    <property type="evidence" value="ECO:0007669"/>
    <property type="project" value="InterPro"/>
</dbReference>
<feature type="domain" description="Lipopolysaccharide assembly protein A" evidence="6">
    <location>
        <begin position="26"/>
        <end position="63"/>
    </location>
</feature>
<keyword evidence="2 5" id="KW-0812">Transmembrane</keyword>
<sequence length="91" mass="9728">MNTFPLFLISIIFALWVSAIALVSVQNAAPVSLRFLVFESIQLPFGLVLAFSASIGLIAGAILIPLWGLPSASRRSSASVNAADEDDEFDF</sequence>
<protein>
    <submittedName>
        <fullName evidence="7">DUF1049 domain-containing protein</fullName>
    </submittedName>
</protein>
<dbReference type="InterPro" id="IPR010445">
    <property type="entry name" value="LapA_dom"/>
</dbReference>
<evidence type="ECO:0000256" key="5">
    <source>
        <dbReference type="SAM" id="Phobius"/>
    </source>
</evidence>
<accession>A0A1E5QJY5</accession>
<keyword evidence="1" id="KW-1003">Cell membrane</keyword>
<evidence type="ECO:0000256" key="2">
    <source>
        <dbReference type="ARBA" id="ARBA00022692"/>
    </source>
</evidence>
<keyword evidence="3 5" id="KW-1133">Transmembrane helix</keyword>
<organism evidence="7">
    <name type="scientific">Desertifilum tharense IPPAS B-1220</name>
    <dbReference type="NCBI Taxonomy" id="1781255"/>
    <lineage>
        <taxon>Bacteria</taxon>
        <taxon>Bacillati</taxon>
        <taxon>Cyanobacteriota</taxon>
        <taxon>Cyanophyceae</taxon>
        <taxon>Desertifilales</taxon>
        <taxon>Desertifilaceae</taxon>
        <taxon>Desertifilum</taxon>
    </lineage>
</organism>
<gene>
    <name evidence="7" type="ORF">BH720_12340</name>
</gene>
<name>A0A1E5QJY5_9CYAN</name>
<dbReference type="Pfam" id="PF06305">
    <property type="entry name" value="LapA_dom"/>
    <property type="match status" value="1"/>
</dbReference>
<evidence type="ECO:0000256" key="3">
    <source>
        <dbReference type="ARBA" id="ARBA00022989"/>
    </source>
</evidence>
<dbReference type="RefSeq" id="WP_069967511.1">
    <property type="nucleotide sequence ID" value="NZ_CM124774.1"/>
</dbReference>
<comment type="caution">
    <text evidence="7">The sequence shown here is derived from an EMBL/GenBank/DDBJ whole genome shotgun (WGS) entry which is preliminary data.</text>
</comment>
<proteinExistence type="predicted"/>
<dbReference type="AlphaFoldDB" id="A0A1E5QJY5"/>
<dbReference type="STRING" id="1781255.BH720_12340"/>
<evidence type="ECO:0000256" key="4">
    <source>
        <dbReference type="ARBA" id="ARBA00023136"/>
    </source>
</evidence>
<keyword evidence="4 5" id="KW-0472">Membrane</keyword>